<dbReference type="Proteomes" id="UP001499988">
    <property type="component" value="Unassembled WGS sequence"/>
</dbReference>
<dbReference type="Pfam" id="PF03889">
    <property type="entry name" value="ArfA"/>
    <property type="match status" value="1"/>
</dbReference>
<keyword evidence="3" id="KW-1185">Reference proteome</keyword>
<comment type="caution">
    <text evidence="2">The sequence shown here is derived from an EMBL/GenBank/DDBJ whole genome shotgun (WGS) entry which is preliminary data.</text>
</comment>
<dbReference type="InterPro" id="IPR005589">
    <property type="entry name" value="ArfA"/>
</dbReference>
<accession>A0ABP9FE83</accession>
<evidence type="ECO:0000256" key="1">
    <source>
        <dbReference type="SAM" id="MobiDB-lite"/>
    </source>
</evidence>
<feature type="region of interest" description="Disordered" evidence="1">
    <location>
        <begin position="24"/>
        <end position="43"/>
    </location>
</feature>
<gene>
    <name evidence="2" type="ORF">GCM10023333_36710</name>
</gene>
<evidence type="ECO:0000313" key="3">
    <source>
        <dbReference type="Proteomes" id="UP001499988"/>
    </source>
</evidence>
<name>A0ABP9FE83_9GAMM</name>
<feature type="compositionally biased region" description="Polar residues" evidence="1">
    <location>
        <begin position="31"/>
        <end position="43"/>
    </location>
</feature>
<feature type="region of interest" description="Disordered" evidence="1">
    <location>
        <begin position="74"/>
        <end position="95"/>
    </location>
</feature>
<evidence type="ECO:0008006" key="4">
    <source>
        <dbReference type="Google" id="ProtNLM"/>
    </source>
</evidence>
<evidence type="ECO:0000313" key="2">
    <source>
        <dbReference type="EMBL" id="GAA4899698.1"/>
    </source>
</evidence>
<reference evidence="3" key="1">
    <citation type="journal article" date="2019" name="Int. J. Syst. Evol. Microbiol.">
        <title>The Global Catalogue of Microorganisms (GCM) 10K type strain sequencing project: providing services to taxonomists for standard genome sequencing and annotation.</title>
        <authorList>
            <consortium name="The Broad Institute Genomics Platform"/>
            <consortium name="The Broad Institute Genome Sequencing Center for Infectious Disease"/>
            <person name="Wu L."/>
            <person name="Ma J."/>
        </authorList>
    </citation>
    <scope>NUCLEOTIDE SEQUENCE [LARGE SCALE GENOMIC DNA]</scope>
    <source>
        <strain evidence="3">JCM 18401</strain>
    </source>
</reference>
<proteinExistence type="predicted"/>
<protein>
    <recommendedName>
        <fullName evidence="4">Ribosome alternative rescue factor ArfA</fullName>
    </recommendedName>
</protein>
<organism evidence="2 3">
    <name type="scientific">Ferrimonas pelagia</name>
    <dbReference type="NCBI Taxonomy" id="1177826"/>
    <lineage>
        <taxon>Bacteria</taxon>
        <taxon>Pseudomonadati</taxon>
        <taxon>Pseudomonadota</taxon>
        <taxon>Gammaproteobacteria</taxon>
        <taxon>Alteromonadales</taxon>
        <taxon>Ferrimonadaceae</taxon>
        <taxon>Ferrimonas</taxon>
    </lineage>
</organism>
<sequence>MYNAAGKPEIHCLLSPQEHFVSKKHRKKAASQAQLTPPAASQQHEIGRGTIGHNAMAAMVTSPLFQARTMTAKKGKGAYSRKGNKQGLEPFQNAA</sequence>
<dbReference type="EMBL" id="BAABJZ010000102">
    <property type="protein sequence ID" value="GAA4899698.1"/>
    <property type="molecule type" value="Genomic_DNA"/>
</dbReference>